<dbReference type="STRING" id="555500.I215_01958"/>
<dbReference type="OrthoDB" id="1189457at2"/>
<accession>K2P5I9</accession>
<name>K2P5I9_9FLAO</name>
<evidence type="ECO:0000313" key="1">
    <source>
        <dbReference type="EMBL" id="EKF56248.1"/>
    </source>
</evidence>
<dbReference type="Proteomes" id="UP000007364">
    <property type="component" value="Unassembled WGS sequence"/>
</dbReference>
<dbReference type="EMBL" id="AMSG01000002">
    <property type="protein sequence ID" value="EKF56248.1"/>
    <property type="molecule type" value="Genomic_DNA"/>
</dbReference>
<keyword evidence="2" id="KW-1185">Reference proteome</keyword>
<dbReference type="AlphaFoldDB" id="K2P5I9"/>
<proteinExistence type="predicted"/>
<dbReference type="eggNOG" id="ENOG5033F5C">
    <property type="taxonomic scope" value="Bacteria"/>
</dbReference>
<gene>
    <name evidence="1" type="ORF">I215_01958</name>
</gene>
<organism evidence="1 2">
    <name type="scientific">Galbibacter marinus</name>
    <dbReference type="NCBI Taxonomy" id="555500"/>
    <lineage>
        <taxon>Bacteria</taxon>
        <taxon>Pseudomonadati</taxon>
        <taxon>Bacteroidota</taxon>
        <taxon>Flavobacteriia</taxon>
        <taxon>Flavobacteriales</taxon>
        <taxon>Flavobacteriaceae</taxon>
        <taxon>Galbibacter</taxon>
    </lineage>
</organism>
<protein>
    <submittedName>
        <fullName evidence="1">Uncharacterized protein</fullName>
    </submittedName>
</protein>
<reference evidence="1 2" key="1">
    <citation type="journal article" date="2012" name="J. Bacteriol.">
        <title>Genome Sequence of Galbibacter marinum Type Strain ck-I2-15.</title>
        <authorList>
            <person name="Lai Q."/>
            <person name="Li C."/>
            <person name="Shao Z."/>
        </authorList>
    </citation>
    <scope>NUCLEOTIDE SEQUENCE [LARGE SCALE GENOMIC DNA]</scope>
    <source>
        <strain evidence="2">ck-I2-15</strain>
    </source>
</reference>
<dbReference type="RefSeq" id="WP_008990267.1">
    <property type="nucleotide sequence ID" value="NZ_AMSG01000002.1"/>
</dbReference>
<comment type="caution">
    <text evidence="1">The sequence shown here is derived from an EMBL/GenBank/DDBJ whole genome shotgun (WGS) entry which is preliminary data.</text>
</comment>
<evidence type="ECO:0000313" key="2">
    <source>
        <dbReference type="Proteomes" id="UP000007364"/>
    </source>
</evidence>
<sequence length="167" mass="19442">MNITHKQIVDYMKGLHDNNTSTKSFYRFNISEIQGSIRSNIDYPCIALESPEGDFSGSRSNNSLDNKLFAFSILDKPVQGDYSDEDIKLDNCERIGKKFLSRMRYDSRIQNSLVFNLFHLSDTQYHKVGPIFTDRLYGYRFEIKLSNSKIDMLIDPEDWTDLDSRCP</sequence>